<evidence type="ECO:0000256" key="4">
    <source>
        <dbReference type="PROSITE-ProRule" id="PRU00335"/>
    </source>
</evidence>
<keyword evidence="7" id="KW-1185">Reference proteome</keyword>
<dbReference type="InterPro" id="IPR009057">
    <property type="entry name" value="Homeodomain-like_sf"/>
</dbReference>
<dbReference type="PANTHER" id="PTHR47506">
    <property type="entry name" value="TRANSCRIPTIONAL REGULATORY PROTEIN"/>
    <property type="match status" value="1"/>
</dbReference>
<dbReference type="EMBL" id="JBHSAX010000014">
    <property type="protein sequence ID" value="MFC3963642.1"/>
    <property type="molecule type" value="Genomic_DNA"/>
</dbReference>
<dbReference type="PANTHER" id="PTHR47506:SF1">
    <property type="entry name" value="HTH-TYPE TRANSCRIPTIONAL REGULATOR YJDC"/>
    <property type="match status" value="1"/>
</dbReference>
<proteinExistence type="predicted"/>
<feature type="domain" description="HTH tetR-type" evidence="5">
    <location>
        <begin position="228"/>
        <end position="288"/>
    </location>
</feature>
<reference evidence="7" key="1">
    <citation type="journal article" date="2019" name="Int. J. Syst. Evol. Microbiol.">
        <title>The Global Catalogue of Microorganisms (GCM) 10K type strain sequencing project: providing services to taxonomists for standard genome sequencing and annotation.</title>
        <authorList>
            <consortium name="The Broad Institute Genomics Platform"/>
            <consortium name="The Broad Institute Genome Sequencing Center for Infectious Disease"/>
            <person name="Wu L."/>
            <person name="Ma J."/>
        </authorList>
    </citation>
    <scope>NUCLEOTIDE SEQUENCE [LARGE SCALE GENOMIC DNA]</scope>
    <source>
        <strain evidence="7">CGMCC 4.7330</strain>
    </source>
</reference>
<dbReference type="SUPFAM" id="SSF46689">
    <property type="entry name" value="Homeodomain-like"/>
    <property type="match status" value="1"/>
</dbReference>
<dbReference type="SUPFAM" id="SSF48498">
    <property type="entry name" value="Tetracyclin repressor-like, C-terminal domain"/>
    <property type="match status" value="2"/>
</dbReference>
<dbReference type="InterPro" id="IPR036271">
    <property type="entry name" value="Tet_transcr_reg_TetR-rel_C_sf"/>
</dbReference>
<dbReference type="Proteomes" id="UP001595696">
    <property type="component" value="Unassembled WGS sequence"/>
</dbReference>
<keyword evidence="1" id="KW-0805">Transcription regulation</keyword>
<evidence type="ECO:0000313" key="7">
    <source>
        <dbReference type="Proteomes" id="UP001595696"/>
    </source>
</evidence>
<feature type="DNA-binding region" description="H-T-H motif" evidence="4">
    <location>
        <begin position="251"/>
        <end position="270"/>
    </location>
</feature>
<protein>
    <recommendedName>
        <fullName evidence="5">HTH tetR-type domain-containing protein</fullName>
    </recommendedName>
</protein>
<evidence type="ECO:0000256" key="1">
    <source>
        <dbReference type="ARBA" id="ARBA00023015"/>
    </source>
</evidence>
<evidence type="ECO:0000313" key="6">
    <source>
        <dbReference type="EMBL" id="MFC3963642.1"/>
    </source>
</evidence>
<dbReference type="PROSITE" id="PS50977">
    <property type="entry name" value="HTH_TETR_2"/>
    <property type="match status" value="1"/>
</dbReference>
<name>A0ABV8DU65_9NOCA</name>
<dbReference type="Gene3D" id="1.10.357.10">
    <property type="entry name" value="Tetracycline Repressor, domain 2"/>
    <property type="match status" value="2"/>
</dbReference>
<gene>
    <name evidence="6" type="ORF">ACFO0B_16745</name>
</gene>
<evidence type="ECO:0000256" key="2">
    <source>
        <dbReference type="ARBA" id="ARBA00023125"/>
    </source>
</evidence>
<evidence type="ECO:0000256" key="3">
    <source>
        <dbReference type="ARBA" id="ARBA00023163"/>
    </source>
</evidence>
<keyword evidence="3" id="KW-0804">Transcription</keyword>
<organism evidence="6 7">
    <name type="scientific">Nocardia jiangsuensis</name>
    <dbReference type="NCBI Taxonomy" id="1691563"/>
    <lineage>
        <taxon>Bacteria</taxon>
        <taxon>Bacillati</taxon>
        <taxon>Actinomycetota</taxon>
        <taxon>Actinomycetes</taxon>
        <taxon>Mycobacteriales</taxon>
        <taxon>Nocardiaceae</taxon>
        <taxon>Nocardia</taxon>
    </lineage>
</organism>
<dbReference type="RefSeq" id="WP_378613392.1">
    <property type="nucleotide sequence ID" value="NZ_JBHSAX010000014.1"/>
</dbReference>
<comment type="caution">
    <text evidence="6">The sequence shown here is derived from an EMBL/GenBank/DDBJ whole genome shotgun (WGS) entry which is preliminary data.</text>
</comment>
<dbReference type="InterPro" id="IPR001647">
    <property type="entry name" value="HTH_TetR"/>
</dbReference>
<accession>A0ABV8DU65</accession>
<sequence>MKSADPITARFIEAALRTLTEEPGRVLDRGLNRDRLVEISGAAAATFSRKFRTKQLFLDAIAATLPPPVHCGADELRAEIERFDAAGQRGDRAIHELVLRRYAALTEPRRFARQLLAHWLAPADARLRARLRDSYRQRDATAHAVLDAAFDRVGVTLRRPLGASTLAVAVNALLEGVQLRMRAEPELVTPELLANAMSALLNGAIDFDEGHRPVGDPAPMRAPVALPSNPRAAVIAAARLEFGNRGYFNTTMAHVAETSGVPRDKLELLFPSKIHIIEAALRTPFDQLGTEIADAAAFDVDAATTIRRYLLGCAGLIAAETAFMDALLVAVAHDTYGAPERFRSIKAQLNLPAVIEPVIERGQKCGELADDHPPAEVAAWLTNAILLRCFTFRDRSPEENAAFAADVALRGVLLD</sequence>
<dbReference type="Gene3D" id="1.10.10.60">
    <property type="entry name" value="Homeodomain-like"/>
    <property type="match status" value="1"/>
</dbReference>
<evidence type="ECO:0000259" key="5">
    <source>
        <dbReference type="PROSITE" id="PS50977"/>
    </source>
</evidence>
<keyword evidence="2 4" id="KW-0238">DNA-binding</keyword>